<dbReference type="AlphaFoldDB" id="A0A1I1LQV4"/>
<accession>A0A1I1LQV4</accession>
<dbReference type="GO" id="GO:0000155">
    <property type="term" value="F:phosphorelay sensor kinase activity"/>
    <property type="evidence" value="ECO:0007669"/>
    <property type="project" value="InterPro"/>
</dbReference>
<dbReference type="RefSeq" id="WP_091984155.1">
    <property type="nucleotide sequence ID" value="NZ_FOLO01000017.1"/>
</dbReference>
<sequence length="183" mass="20936">MFNKQPDSALNPHFIFNSMNAIRYTIFEDQEKASELLSELAHLLRYKLSDGKIATSIAEELSHITQYLSLEKLRLEERINITLKGTEIGNDFKLPCSILLPIVEKLLHEKDVYSVFENTLSLVCTKIDSGLLFSLCLEQSPKLKQGNINFSNELTPLDGIVKYQLNQELTPNSYKMELKLDKL</sequence>
<dbReference type="EMBL" id="FOLO01000017">
    <property type="protein sequence ID" value="SFC75461.1"/>
    <property type="molecule type" value="Genomic_DNA"/>
</dbReference>
<feature type="domain" description="Signal transduction histidine kinase internal region" evidence="1">
    <location>
        <begin position="8"/>
        <end position="79"/>
    </location>
</feature>
<evidence type="ECO:0000313" key="3">
    <source>
        <dbReference type="Proteomes" id="UP000198862"/>
    </source>
</evidence>
<organism evidence="2 3">
    <name type="scientific">Pseudoalteromonas denitrificans DSM 6059</name>
    <dbReference type="NCBI Taxonomy" id="1123010"/>
    <lineage>
        <taxon>Bacteria</taxon>
        <taxon>Pseudomonadati</taxon>
        <taxon>Pseudomonadota</taxon>
        <taxon>Gammaproteobacteria</taxon>
        <taxon>Alteromonadales</taxon>
        <taxon>Pseudoalteromonadaceae</taxon>
        <taxon>Pseudoalteromonas</taxon>
    </lineage>
</organism>
<dbReference type="InterPro" id="IPR010559">
    <property type="entry name" value="Sig_transdc_His_kin_internal"/>
</dbReference>
<keyword evidence="2" id="KW-0418">Kinase</keyword>
<proteinExistence type="predicted"/>
<dbReference type="GO" id="GO:0016020">
    <property type="term" value="C:membrane"/>
    <property type="evidence" value="ECO:0007669"/>
    <property type="project" value="InterPro"/>
</dbReference>
<protein>
    <submittedName>
        <fullName evidence="2">Histidine kinase</fullName>
    </submittedName>
</protein>
<dbReference type="OrthoDB" id="2514702at2"/>
<keyword evidence="2" id="KW-0808">Transferase</keyword>
<reference evidence="2 3" key="1">
    <citation type="submission" date="2016-10" db="EMBL/GenBank/DDBJ databases">
        <authorList>
            <person name="de Groot N.N."/>
        </authorList>
    </citation>
    <scope>NUCLEOTIDE SEQUENCE [LARGE SCALE GENOMIC DNA]</scope>
    <source>
        <strain evidence="2 3">DSM 6059</strain>
    </source>
</reference>
<keyword evidence="3" id="KW-1185">Reference proteome</keyword>
<dbReference type="Pfam" id="PF06580">
    <property type="entry name" value="His_kinase"/>
    <property type="match status" value="1"/>
</dbReference>
<gene>
    <name evidence="2" type="ORF">SAMN02745724_02468</name>
</gene>
<evidence type="ECO:0000313" key="2">
    <source>
        <dbReference type="EMBL" id="SFC75461.1"/>
    </source>
</evidence>
<evidence type="ECO:0000259" key="1">
    <source>
        <dbReference type="Pfam" id="PF06580"/>
    </source>
</evidence>
<dbReference type="Proteomes" id="UP000198862">
    <property type="component" value="Unassembled WGS sequence"/>
</dbReference>
<name>A0A1I1LQV4_9GAMM</name>
<dbReference type="PANTHER" id="PTHR34220">
    <property type="entry name" value="SENSOR HISTIDINE KINASE YPDA"/>
    <property type="match status" value="1"/>
</dbReference>
<dbReference type="PANTHER" id="PTHR34220:SF7">
    <property type="entry name" value="SENSOR HISTIDINE KINASE YPDA"/>
    <property type="match status" value="1"/>
</dbReference>
<dbReference type="InterPro" id="IPR050640">
    <property type="entry name" value="Bact_2-comp_sensor_kinase"/>
</dbReference>
<dbReference type="STRING" id="1123010.SAMN02745724_02468"/>